<evidence type="ECO:0000256" key="3">
    <source>
        <dbReference type="ARBA" id="ARBA00018123"/>
    </source>
</evidence>
<dbReference type="InterPro" id="IPR023696">
    <property type="entry name" value="Ureohydrolase_dom_sf"/>
</dbReference>
<dbReference type="STRING" id="35570.A0A1I8PF77"/>
<evidence type="ECO:0000256" key="9">
    <source>
        <dbReference type="ARBA" id="ARBA00047391"/>
    </source>
</evidence>
<dbReference type="UniPathway" id="UPA00158">
    <property type="reaction ID" value="UER00270"/>
</dbReference>
<keyword evidence="7 11" id="KW-0378">Hydrolase</keyword>
<evidence type="ECO:0000313" key="12">
    <source>
        <dbReference type="EnsemblMetazoa" id="SCAU007500-PA"/>
    </source>
</evidence>
<dbReference type="GO" id="GO:0004053">
    <property type="term" value="F:arginase activity"/>
    <property type="evidence" value="ECO:0007669"/>
    <property type="project" value="UniProtKB-EC"/>
</dbReference>
<dbReference type="AlphaFoldDB" id="A0A1I8PF77"/>
<evidence type="ECO:0000256" key="5">
    <source>
        <dbReference type="ARBA" id="ARBA00022503"/>
    </source>
</evidence>
<dbReference type="InterPro" id="IPR006035">
    <property type="entry name" value="Ureohydrolase"/>
</dbReference>
<evidence type="ECO:0000256" key="1">
    <source>
        <dbReference type="ARBA" id="ARBA00005098"/>
    </source>
</evidence>
<comment type="pathway">
    <text evidence="1 11">Nitrogen metabolism; urea cycle; L-ornithine and urea from L-arginine: step 1/1.</text>
</comment>
<evidence type="ECO:0000256" key="7">
    <source>
        <dbReference type="ARBA" id="ARBA00022801"/>
    </source>
</evidence>
<dbReference type="PANTHER" id="PTHR43782:SF3">
    <property type="entry name" value="ARGINASE"/>
    <property type="match status" value="1"/>
</dbReference>
<dbReference type="Gene3D" id="3.40.800.10">
    <property type="entry name" value="Ureohydrolase domain"/>
    <property type="match status" value="1"/>
</dbReference>
<dbReference type="GO" id="GO:0000050">
    <property type="term" value="P:urea cycle"/>
    <property type="evidence" value="ECO:0007669"/>
    <property type="project" value="UniProtKB-UniPathway"/>
</dbReference>
<dbReference type="EC" id="3.5.3.1" evidence="2 11"/>
<dbReference type="CDD" id="cd09989">
    <property type="entry name" value="Arginase"/>
    <property type="match status" value="1"/>
</dbReference>
<dbReference type="InterPro" id="IPR014033">
    <property type="entry name" value="Arginase"/>
</dbReference>
<evidence type="ECO:0000256" key="8">
    <source>
        <dbReference type="ARBA" id="ARBA00023211"/>
    </source>
</evidence>
<proteinExistence type="inferred from homology"/>
<accession>A0A1I8PF77</accession>
<evidence type="ECO:0000256" key="6">
    <source>
        <dbReference type="ARBA" id="ARBA00022723"/>
    </source>
</evidence>
<reference evidence="12" key="1">
    <citation type="submission" date="2020-05" db="UniProtKB">
        <authorList>
            <consortium name="EnsemblMetazoa"/>
        </authorList>
    </citation>
    <scope>IDENTIFICATION</scope>
    <source>
        <strain evidence="12">USDA</strain>
    </source>
</reference>
<gene>
    <name evidence="12" type="primary">106085008</name>
</gene>
<dbReference type="OrthoDB" id="9992747at2759"/>
<dbReference type="VEuPathDB" id="VectorBase:SCAU007500"/>
<comment type="catalytic activity">
    <reaction evidence="9 11">
        <text>L-arginine + H2O = urea + L-ornithine</text>
        <dbReference type="Rhea" id="RHEA:20569"/>
        <dbReference type="ChEBI" id="CHEBI:15377"/>
        <dbReference type="ChEBI" id="CHEBI:16199"/>
        <dbReference type="ChEBI" id="CHEBI:32682"/>
        <dbReference type="ChEBI" id="CHEBI:46911"/>
        <dbReference type="EC" id="3.5.3.1"/>
    </reaction>
</comment>
<comment type="similarity">
    <text evidence="10 11">Belongs to the arginase family.</text>
</comment>
<dbReference type="FunFam" id="3.40.800.10:FF:000012">
    <property type="entry name" value="Arginase"/>
    <property type="match status" value="1"/>
</dbReference>
<sequence length="288" mass="31663">MLQESSMGNLLISDYGNLDFQHVDDAQTPAQYRNMKNYGSFMSCNTALIHKIPQILKEQDQFLCLGGDHAIGFGSVAGHLRHTPNLSLVWVDAHADINLHSTSGSGNIHGMPVSLLLQELRDFWKHAHLDELAPNCLRADQLVFIGLRDVDPYEAYILKKLGIRAYAMDSVDKYGIAKIMEMTLDALDKNNKIHISFDIDALDSRIAPSTGTAVNGGLTLREGIYIVETLSETKRVEGVDMVEVNPSLGSQTDVEITLSAVLDILKSACGGHRRSGNHDHVDGSLLKK</sequence>
<keyword evidence="8 11" id="KW-0464">Manganese</keyword>
<dbReference type="GO" id="GO:0005634">
    <property type="term" value="C:nucleus"/>
    <property type="evidence" value="ECO:0007669"/>
    <property type="project" value="TreeGrafter"/>
</dbReference>
<keyword evidence="5 11" id="KW-0056">Arginine metabolism</keyword>
<evidence type="ECO:0000256" key="11">
    <source>
        <dbReference type="RuleBase" id="RU361159"/>
    </source>
</evidence>
<dbReference type="NCBIfam" id="TIGR01229">
    <property type="entry name" value="rocF_arginase"/>
    <property type="match status" value="1"/>
</dbReference>
<dbReference type="EnsemblMetazoa" id="SCAU007500-RA">
    <property type="protein sequence ID" value="SCAU007500-PA"/>
    <property type="gene ID" value="SCAU007500"/>
</dbReference>
<evidence type="ECO:0000256" key="2">
    <source>
        <dbReference type="ARBA" id="ARBA00012168"/>
    </source>
</evidence>
<protein>
    <recommendedName>
        <fullName evidence="3 11">Arginase</fullName>
        <ecNumber evidence="2 11">3.5.3.1</ecNumber>
    </recommendedName>
</protein>
<dbReference type="PANTHER" id="PTHR43782">
    <property type="entry name" value="ARGINASE"/>
    <property type="match status" value="1"/>
</dbReference>
<dbReference type="PRINTS" id="PR00116">
    <property type="entry name" value="ARGINASE"/>
</dbReference>
<comment type="cofactor">
    <cofactor evidence="11">
        <name>Mn(2+)</name>
        <dbReference type="ChEBI" id="CHEBI:29035"/>
    </cofactor>
    <text evidence="11">Binds 2 manganese ions per subunit.</text>
</comment>
<dbReference type="SUPFAM" id="SSF52768">
    <property type="entry name" value="Arginase/deacetylase"/>
    <property type="match status" value="1"/>
</dbReference>
<keyword evidence="4 11" id="KW-0835">Urea cycle</keyword>
<name>A0A1I8PF77_STOCA</name>
<dbReference type="Pfam" id="PF00491">
    <property type="entry name" value="Arginase"/>
    <property type="match status" value="1"/>
</dbReference>
<keyword evidence="13" id="KW-1185">Reference proteome</keyword>
<dbReference type="GO" id="GO:0030145">
    <property type="term" value="F:manganese ion binding"/>
    <property type="evidence" value="ECO:0007669"/>
    <property type="project" value="TreeGrafter"/>
</dbReference>
<evidence type="ECO:0000313" key="13">
    <source>
        <dbReference type="Proteomes" id="UP000095300"/>
    </source>
</evidence>
<evidence type="ECO:0000256" key="4">
    <source>
        <dbReference type="ARBA" id="ARBA00022436"/>
    </source>
</evidence>
<keyword evidence="6 11" id="KW-0479">Metal-binding</keyword>
<organism evidence="12 13">
    <name type="scientific">Stomoxys calcitrans</name>
    <name type="common">Stable fly</name>
    <name type="synonym">Conops calcitrans</name>
    <dbReference type="NCBI Taxonomy" id="35570"/>
    <lineage>
        <taxon>Eukaryota</taxon>
        <taxon>Metazoa</taxon>
        <taxon>Ecdysozoa</taxon>
        <taxon>Arthropoda</taxon>
        <taxon>Hexapoda</taxon>
        <taxon>Insecta</taxon>
        <taxon>Pterygota</taxon>
        <taxon>Neoptera</taxon>
        <taxon>Endopterygota</taxon>
        <taxon>Diptera</taxon>
        <taxon>Brachycera</taxon>
        <taxon>Muscomorpha</taxon>
        <taxon>Muscoidea</taxon>
        <taxon>Muscidae</taxon>
        <taxon>Stomoxys</taxon>
    </lineage>
</organism>
<evidence type="ECO:0000256" key="10">
    <source>
        <dbReference type="PROSITE-ProRule" id="PRU00742"/>
    </source>
</evidence>
<dbReference type="GO" id="GO:0006525">
    <property type="term" value="P:arginine metabolic process"/>
    <property type="evidence" value="ECO:0007669"/>
    <property type="project" value="UniProtKB-KW"/>
</dbReference>
<dbReference type="GO" id="GO:0005829">
    <property type="term" value="C:cytosol"/>
    <property type="evidence" value="ECO:0007669"/>
    <property type="project" value="TreeGrafter"/>
</dbReference>
<dbReference type="Proteomes" id="UP000095300">
    <property type="component" value="Unassembled WGS sequence"/>
</dbReference>
<dbReference type="PROSITE" id="PS51409">
    <property type="entry name" value="ARGINASE_2"/>
    <property type="match status" value="1"/>
</dbReference>